<gene>
    <name evidence="2" type="ORF">C7S16_4525</name>
</gene>
<evidence type="ECO:0000313" key="2">
    <source>
        <dbReference type="EMBL" id="MDW9252719.1"/>
    </source>
</evidence>
<reference evidence="2" key="1">
    <citation type="submission" date="2018-08" db="EMBL/GenBank/DDBJ databases">
        <title>Identification of Burkholderia cepacia strains that express a Burkholderia pseudomallei-like capsular polysaccharide.</title>
        <authorList>
            <person name="Burtnick M.N."/>
            <person name="Vongsouvath M."/>
            <person name="Newton P."/>
            <person name="Wuthiekanun V."/>
            <person name="Limmathurotsakul D."/>
            <person name="Brett P.J."/>
            <person name="Chantratita N."/>
            <person name="Dance D.A."/>
        </authorList>
    </citation>
    <scope>NUCLEOTIDE SEQUENCE</scope>
    <source>
        <strain evidence="2">SBXCC001</strain>
    </source>
</reference>
<accession>A0AAW9CQ40</accession>
<dbReference type="AlphaFoldDB" id="A0AAW9CQ40"/>
<evidence type="ECO:0000313" key="3">
    <source>
        <dbReference type="Proteomes" id="UP001272137"/>
    </source>
</evidence>
<dbReference type="Proteomes" id="UP001272137">
    <property type="component" value="Unassembled WGS sequence"/>
</dbReference>
<protein>
    <submittedName>
        <fullName evidence="2">Uncharacterized protein</fullName>
    </submittedName>
</protein>
<feature type="region of interest" description="Disordered" evidence="1">
    <location>
        <begin position="48"/>
        <end position="81"/>
    </location>
</feature>
<organism evidence="2 3">
    <name type="scientific">Burkholderia thailandensis</name>
    <dbReference type="NCBI Taxonomy" id="57975"/>
    <lineage>
        <taxon>Bacteria</taxon>
        <taxon>Pseudomonadati</taxon>
        <taxon>Pseudomonadota</taxon>
        <taxon>Betaproteobacteria</taxon>
        <taxon>Burkholderiales</taxon>
        <taxon>Burkholderiaceae</taxon>
        <taxon>Burkholderia</taxon>
        <taxon>pseudomallei group</taxon>
    </lineage>
</organism>
<feature type="compositionally biased region" description="Basic and acidic residues" evidence="1">
    <location>
        <begin position="60"/>
        <end position="74"/>
    </location>
</feature>
<dbReference type="EMBL" id="QXCT01000001">
    <property type="protein sequence ID" value="MDW9252719.1"/>
    <property type="molecule type" value="Genomic_DNA"/>
</dbReference>
<name>A0AAW9CQ40_BURTH</name>
<sequence>MNGGRFGRHAHDRDCRRRDARRRRVGGECRACSRPPRCCRRDNWRPRACPQSASIGVNRRRPDGARSRSRHESARSAARAR</sequence>
<evidence type="ECO:0000256" key="1">
    <source>
        <dbReference type="SAM" id="MobiDB-lite"/>
    </source>
</evidence>
<proteinExistence type="predicted"/>
<comment type="caution">
    <text evidence="2">The sequence shown here is derived from an EMBL/GenBank/DDBJ whole genome shotgun (WGS) entry which is preliminary data.</text>
</comment>